<evidence type="ECO:0000313" key="2">
    <source>
        <dbReference type="EMBL" id="KAA6374459.1"/>
    </source>
</evidence>
<evidence type="ECO:0000256" key="1">
    <source>
        <dbReference type="SAM" id="MobiDB-lite"/>
    </source>
</evidence>
<protein>
    <submittedName>
        <fullName evidence="2">Uncharacterized protein</fullName>
    </submittedName>
</protein>
<dbReference type="EMBL" id="SNRW01011967">
    <property type="protein sequence ID" value="KAA6374459.1"/>
    <property type="molecule type" value="Genomic_DNA"/>
</dbReference>
<comment type="caution">
    <text evidence="2">The sequence shown here is derived from an EMBL/GenBank/DDBJ whole genome shotgun (WGS) entry which is preliminary data.</text>
</comment>
<evidence type="ECO:0000313" key="3">
    <source>
        <dbReference type="Proteomes" id="UP000324800"/>
    </source>
</evidence>
<reference evidence="2 3" key="1">
    <citation type="submission" date="2019-03" db="EMBL/GenBank/DDBJ databases">
        <title>Single cell metagenomics reveals metabolic interactions within the superorganism composed of flagellate Streblomastix strix and complex community of Bacteroidetes bacteria on its surface.</title>
        <authorList>
            <person name="Treitli S.C."/>
            <person name="Kolisko M."/>
            <person name="Husnik F."/>
            <person name="Keeling P."/>
            <person name="Hampl V."/>
        </authorList>
    </citation>
    <scope>NUCLEOTIDE SEQUENCE [LARGE SCALE GENOMIC DNA]</scope>
    <source>
        <strain evidence="2">ST1C</strain>
    </source>
</reference>
<name>A0A5J4UVG1_9EUKA</name>
<proteinExistence type="predicted"/>
<feature type="region of interest" description="Disordered" evidence="1">
    <location>
        <begin position="1"/>
        <end position="20"/>
    </location>
</feature>
<sequence>MDGSMTDPVELDAPASSPSLWVGHQKTKKAGMDANQDYFKITRQFNDLSTLRTHTQGTNSSHAVDLTIVQQDLDIYQYNRQLAPTIATNALIQRTQPLPIVYGQLVQILKVITGEPLQETDFYATNMSNTQVLEMKQQVTQAAKLLQHTNILVVDRQLLPPLQTTDALAIKFYLQAPEFCELGTQTIQHILEGKLIEALIYTVSELVLSFRQADAQIWREQDFFQEFTLTYLMETIIT</sequence>
<dbReference type="Proteomes" id="UP000324800">
    <property type="component" value="Unassembled WGS sequence"/>
</dbReference>
<organism evidence="2 3">
    <name type="scientific">Streblomastix strix</name>
    <dbReference type="NCBI Taxonomy" id="222440"/>
    <lineage>
        <taxon>Eukaryota</taxon>
        <taxon>Metamonada</taxon>
        <taxon>Preaxostyla</taxon>
        <taxon>Oxymonadida</taxon>
        <taxon>Streblomastigidae</taxon>
        <taxon>Streblomastix</taxon>
    </lineage>
</organism>
<gene>
    <name evidence="2" type="ORF">EZS28_030015</name>
</gene>
<dbReference type="AlphaFoldDB" id="A0A5J4UVG1"/>
<accession>A0A5J4UVG1</accession>